<dbReference type="PANTHER" id="PTHR34297:SF1">
    <property type="entry name" value="ASP23_GLS24 FAMILY ENVELOPE STRESS RESPONSE PROTEIN"/>
    <property type="match status" value="1"/>
</dbReference>
<evidence type="ECO:0000313" key="3">
    <source>
        <dbReference type="EMBL" id="XBC51531.1"/>
    </source>
</evidence>
<dbReference type="EMBL" id="CP142436">
    <property type="protein sequence ID" value="XBC51531.1"/>
    <property type="molecule type" value="Genomic_DNA"/>
</dbReference>
<dbReference type="EMBL" id="CP142433">
    <property type="protein sequence ID" value="XBC46069.1"/>
    <property type="molecule type" value="Genomic_DNA"/>
</dbReference>
<dbReference type="InterPro" id="IPR005531">
    <property type="entry name" value="Asp23"/>
</dbReference>
<dbReference type="Pfam" id="PF03780">
    <property type="entry name" value="Asp23"/>
    <property type="match status" value="1"/>
</dbReference>
<reference evidence="3" key="1">
    <citation type="submission" date="2023-12" db="EMBL/GenBank/DDBJ databases">
        <title>Dolosigranulum savutii sp. nov. isolated from human upper respiratory samples collected in Botswana.</title>
        <authorList>
            <person name="Kelly M.S."/>
        </authorList>
    </citation>
    <scope>NUCLEOTIDE SEQUENCE</scope>
    <source>
        <strain evidence="3">MSK211</strain>
        <strain evidence="2">MSK433</strain>
    </source>
</reference>
<proteinExistence type="inferred from homology"/>
<accession>A0AB74TWY6</accession>
<dbReference type="PANTHER" id="PTHR34297">
    <property type="entry name" value="HYPOTHETICAL CYTOSOLIC PROTEIN-RELATED"/>
    <property type="match status" value="1"/>
</dbReference>
<comment type="similarity">
    <text evidence="1">Belongs to the asp23 family.</text>
</comment>
<name>A0AB74TWY6_9LACT</name>
<evidence type="ECO:0000256" key="1">
    <source>
        <dbReference type="ARBA" id="ARBA00005721"/>
    </source>
</evidence>
<protein>
    <submittedName>
        <fullName evidence="3">Asp23/Gls24 family envelope stress response protein</fullName>
    </submittedName>
</protein>
<dbReference type="AlphaFoldDB" id="A0AB74TWY6"/>
<gene>
    <name evidence="3" type="ORF">VUQ07_00190</name>
    <name evidence="2" type="ORF">VUQ08_00195</name>
</gene>
<evidence type="ECO:0000313" key="2">
    <source>
        <dbReference type="EMBL" id="XBC46069.1"/>
    </source>
</evidence>
<sequence length="123" mass="13791">MVKQAKKYNHDKLGDIELAPEVLEVISNIAANEVSGVYALKGTFSTDMKSLFTNQTNYNKGVQLSYEQDGINLDVYCNLNLGVNVPKVALEIQERVKEQIYHMTDIELSEVNVHIVSMVSDKV</sequence>
<organism evidence="3">
    <name type="scientific">Dolosigranulum savutiense</name>
    <dbReference type="NCBI Taxonomy" id="3110288"/>
    <lineage>
        <taxon>Bacteria</taxon>
        <taxon>Bacillati</taxon>
        <taxon>Bacillota</taxon>
        <taxon>Bacilli</taxon>
        <taxon>Lactobacillales</taxon>
        <taxon>Carnobacteriaceae</taxon>
        <taxon>Dolosigranulum</taxon>
    </lineage>
</organism>
<dbReference type="RefSeq" id="WP_347299190.1">
    <property type="nucleotide sequence ID" value="NZ_CP142433.1"/>
</dbReference>